<dbReference type="InterPro" id="IPR027417">
    <property type="entry name" value="P-loop_NTPase"/>
</dbReference>
<proteinExistence type="predicted"/>
<reference evidence="4" key="1">
    <citation type="submission" date="2020-11" db="EMBL/GenBank/DDBJ databases">
        <authorList>
            <consortium name="DOE Joint Genome Institute"/>
            <person name="Ahrendt S."/>
            <person name="Riley R."/>
            <person name="Andreopoulos W."/>
            <person name="Labutti K."/>
            <person name="Pangilinan J."/>
            <person name="Ruiz-Duenas F.J."/>
            <person name="Barrasa J.M."/>
            <person name="Sanchez-Garcia M."/>
            <person name="Camarero S."/>
            <person name="Miyauchi S."/>
            <person name="Serrano A."/>
            <person name="Linde D."/>
            <person name="Babiker R."/>
            <person name="Drula E."/>
            <person name="Ayuso-Fernandez I."/>
            <person name="Pacheco R."/>
            <person name="Padilla G."/>
            <person name="Ferreira P."/>
            <person name="Barriuso J."/>
            <person name="Kellner H."/>
            <person name="Castanera R."/>
            <person name="Alfaro M."/>
            <person name="Ramirez L."/>
            <person name="Pisabarro A.G."/>
            <person name="Kuo A."/>
            <person name="Tritt A."/>
            <person name="Lipzen A."/>
            <person name="He G."/>
            <person name="Yan M."/>
            <person name="Ng V."/>
            <person name="Cullen D."/>
            <person name="Martin F."/>
            <person name="Rosso M.-N."/>
            <person name="Henrissat B."/>
            <person name="Hibbett D."/>
            <person name="Martinez A.T."/>
            <person name="Grigoriev I.V."/>
        </authorList>
    </citation>
    <scope>NUCLEOTIDE SEQUENCE</scope>
    <source>
        <strain evidence="4">AH 40177</strain>
    </source>
</reference>
<dbReference type="AlphaFoldDB" id="A0A9P5UAD4"/>
<dbReference type="Gene3D" id="1.25.40.20">
    <property type="entry name" value="Ankyrin repeat-containing domain"/>
    <property type="match status" value="2"/>
</dbReference>
<dbReference type="PANTHER" id="PTHR10039:SF16">
    <property type="entry name" value="GPI INOSITOL-DEACYLASE"/>
    <property type="match status" value="1"/>
</dbReference>
<dbReference type="Gene3D" id="3.40.50.300">
    <property type="entry name" value="P-loop containing nucleotide triphosphate hydrolases"/>
    <property type="match status" value="1"/>
</dbReference>
<dbReference type="InterPro" id="IPR007111">
    <property type="entry name" value="NACHT_NTPase"/>
</dbReference>
<dbReference type="PROSITE" id="PS50837">
    <property type="entry name" value="NACHT"/>
    <property type="match status" value="1"/>
</dbReference>
<organism evidence="4 5">
    <name type="scientific">Rhodocollybia butyracea</name>
    <dbReference type="NCBI Taxonomy" id="206335"/>
    <lineage>
        <taxon>Eukaryota</taxon>
        <taxon>Fungi</taxon>
        <taxon>Dikarya</taxon>
        <taxon>Basidiomycota</taxon>
        <taxon>Agaricomycotina</taxon>
        <taxon>Agaricomycetes</taxon>
        <taxon>Agaricomycetidae</taxon>
        <taxon>Agaricales</taxon>
        <taxon>Marasmiineae</taxon>
        <taxon>Omphalotaceae</taxon>
        <taxon>Rhodocollybia</taxon>
    </lineage>
</organism>
<feature type="domain" description="NACHT" evidence="3">
    <location>
        <begin position="97"/>
        <end position="216"/>
    </location>
</feature>
<protein>
    <recommendedName>
        <fullName evidence="3">NACHT domain-containing protein</fullName>
    </recommendedName>
</protein>
<sequence length="950" mass="107226">MSQQPAKIVREQGDNGYFTGAHHFSISEAQFIEDNRTTVNHNYSTPSDKHLQDLIAKLQPVDNETKHHSILEQKQIGTCTWLPNNPGYISWLSSEERILCLFGQPGSGKSVLCSSVIEELQSSPLTQVIYHYCDFRDQHSTNVKTIFHSLLAQLISELLSTTDRVVDWIIDHLSSRDEQQYVVIDALDECEDFEPLIHCLLRLASIPKVSLLLSSRQERDIYELLCDHSIISLGDEGMSVLADIIIHIDHELKDRRQLSRFPSSVKADIALALMEKADGMFRWVQCQLDSLMYCRTAGAVKEALLNLPSTLYETYERILYSIDAKARPLTLTEINSALQIEVGQPKLNEDFCLFDEEDILSICKSLVMCHSGVVSLSHFTVKEFLVQETLADLNLGHYTMCNSLVHRNSSLCCLTYLLLDAFKMGPATSKESYAQRLKEYPFLPYAATQLPDHLLSAPQNDSEIYSLVSRLLLDPTLHNFNSFSQTEHFMANIGYTSRDYKVLGRDPSYIDFGQCLPWFIPWCRTAWIARRLLHERPDWLHTESFSSTWFCGTPLHLAILRGDWDIAEAVLDSGADIDKKSNTGVSINNTAYTSTRSFRGLKRISALEVALGSMSPLGEGVKLLLGRGAKVSSAELNAALYHVREEFIPLLLEQCPVSQLQLHERSEIIVTAVRTGDPRMVQILLDAGCDPESIDPGSGKSTLQAAFELRSAGVISVLIEAGASLGEVHRFASPDQLDWASRHKWYSQCLNDASMGPSNSKRGFYSTEELQSIRDFLVVTLRLPLNVATLVMDLAEQWANIRVSKNKRVDFTENSAETPYIRLAMPNGNLRSIIFITSSHDQGYSGESEHTKGTYQCSHTWFEAAIMRQGEQVGDRRFIQANVQAASQSRTHRNIWSIVRADRNSDLLHWMMSIRAQDEIWMLPKAQYPGWVNYVQAAEITICYTFPDSD</sequence>
<dbReference type="Pfam" id="PF00023">
    <property type="entry name" value="Ank"/>
    <property type="match status" value="1"/>
</dbReference>
<dbReference type="SMART" id="SM00248">
    <property type="entry name" value="ANK"/>
    <property type="match status" value="3"/>
</dbReference>
<comment type="caution">
    <text evidence="4">The sequence shown here is derived from an EMBL/GenBank/DDBJ whole genome shotgun (WGS) entry which is preliminary data.</text>
</comment>
<dbReference type="InterPro" id="IPR054471">
    <property type="entry name" value="GPIID_WHD"/>
</dbReference>
<keyword evidence="5" id="KW-1185">Reference proteome</keyword>
<dbReference type="Pfam" id="PF24883">
    <property type="entry name" value="NPHP3_N"/>
    <property type="match status" value="1"/>
</dbReference>
<dbReference type="SUPFAM" id="SSF52540">
    <property type="entry name" value="P-loop containing nucleoside triphosphate hydrolases"/>
    <property type="match status" value="1"/>
</dbReference>
<name>A0A9P5UAD4_9AGAR</name>
<dbReference type="OrthoDB" id="2835889at2759"/>
<dbReference type="PROSITE" id="PS50297">
    <property type="entry name" value="ANK_REP_REGION"/>
    <property type="match status" value="1"/>
</dbReference>
<dbReference type="SUPFAM" id="SSF48403">
    <property type="entry name" value="Ankyrin repeat"/>
    <property type="match status" value="1"/>
</dbReference>
<dbReference type="InterPro" id="IPR036770">
    <property type="entry name" value="Ankyrin_rpt-contain_sf"/>
</dbReference>
<feature type="repeat" description="ANK" evidence="2">
    <location>
        <begin position="553"/>
        <end position="582"/>
    </location>
</feature>
<dbReference type="Pfam" id="PF22939">
    <property type="entry name" value="WHD_GPIID"/>
    <property type="match status" value="1"/>
</dbReference>
<dbReference type="InterPro" id="IPR056884">
    <property type="entry name" value="NPHP3-like_N"/>
</dbReference>
<accession>A0A9P5UAD4</accession>
<keyword evidence="1" id="KW-0677">Repeat</keyword>
<evidence type="ECO:0000313" key="4">
    <source>
        <dbReference type="EMBL" id="KAF9071941.1"/>
    </source>
</evidence>
<evidence type="ECO:0000256" key="2">
    <source>
        <dbReference type="PROSITE-ProRule" id="PRU00023"/>
    </source>
</evidence>
<gene>
    <name evidence="4" type="ORF">BDP27DRAFT_1418517</name>
</gene>
<evidence type="ECO:0000256" key="1">
    <source>
        <dbReference type="ARBA" id="ARBA00022737"/>
    </source>
</evidence>
<dbReference type="PROSITE" id="PS50088">
    <property type="entry name" value="ANK_REPEAT"/>
    <property type="match status" value="1"/>
</dbReference>
<dbReference type="Proteomes" id="UP000772434">
    <property type="component" value="Unassembled WGS sequence"/>
</dbReference>
<dbReference type="EMBL" id="JADNRY010000028">
    <property type="protein sequence ID" value="KAF9071941.1"/>
    <property type="molecule type" value="Genomic_DNA"/>
</dbReference>
<dbReference type="InterPro" id="IPR002110">
    <property type="entry name" value="Ankyrin_rpt"/>
</dbReference>
<evidence type="ECO:0000259" key="3">
    <source>
        <dbReference type="PROSITE" id="PS50837"/>
    </source>
</evidence>
<keyword evidence="2" id="KW-0040">ANK repeat</keyword>
<dbReference type="PANTHER" id="PTHR10039">
    <property type="entry name" value="AMELOGENIN"/>
    <property type="match status" value="1"/>
</dbReference>
<evidence type="ECO:0000313" key="5">
    <source>
        <dbReference type="Proteomes" id="UP000772434"/>
    </source>
</evidence>